<evidence type="ECO:0000313" key="2">
    <source>
        <dbReference type="Proteomes" id="UP000827872"/>
    </source>
</evidence>
<comment type="caution">
    <text evidence="1">The sequence shown here is derived from an EMBL/GenBank/DDBJ whole genome shotgun (WGS) entry which is preliminary data.</text>
</comment>
<name>A0ACB8F286_9SAUR</name>
<dbReference type="EMBL" id="CM037618">
    <property type="protein sequence ID" value="KAH7999455.1"/>
    <property type="molecule type" value="Genomic_DNA"/>
</dbReference>
<reference evidence="1" key="1">
    <citation type="submission" date="2021-08" db="EMBL/GenBank/DDBJ databases">
        <title>The first chromosome-level gecko genome reveals the dynamic sex chromosomes of Neotropical dwarf geckos (Sphaerodactylidae: Sphaerodactylus).</title>
        <authorList>
            <person name="Pinto B.J."/>
            <person name="Keating S.E."/>
            <person name="Gamble T."/>
        </authorList>
    </citation>
    <scope>NUCLEOTIDE SEQUENCE</scope>
    <source>
        <strain evidence="1">TG3544</strain>
    </source>
</reference>
<organism evidence="1 2">
    <name type="scientific">Sphaerodactylus townsendi</name>
    <dbReference type="NCBI Taxonomy" id="933632"/>
    <lineage>
        <taxon>Eukaryota</taxon>
        <taxon>Metazoa</taxon>
        <taxon>Chordata</taxon>
        <taxon>Craniata</taxon>
        <taxon>Vertebrata</taxon>
        <taxon>Euteleostomi</taxon>
        <taxon>Lepidosauria</taxon>
        <taxon>Squamata</taxon>
        <taxon>Bifurcata</taxon>
        <taxon>Gekkota</taxon>
        <taxon>Sphaerodactylidae</taxon>
        <taxon>Sphaerodactylus</taxon>
    </lineage>
</organism>
<keyword evidence="2" id="KW-1185">Reference proteome</keyword>
<gene>
    <name evidence="1" type="ORF">K3G42_010727</name>
</gene>
<evidence type="ECO:0000313" key="1">
    <source>
        <dbReference type="EMBL" id="KAH7999455.1"/>
    </source>
</evidence>
<protein>
    <submittedName>
        <fullName evidence="1">Uncharacterized protein</fullName>
    </submittedName>
</protein>
<sequence length="161" mass="18050">MLLGSIFRPFECTLEVTTERVKRQVSDEDGTFANYTSPVKEQPMVFSHIYNINVPLESLCSTSIEASSDPEVSSEDDRMTEYTEQTSDSESQVTFTHRINLPKQACKCAASSRDIQELLSRIEMLEREVSMLRDQCNSNCCQENAATGMSSTIADMRPTVA</sequence>
<dbReference type="Proteomes" id="UP000827872">
    <property type="component" value="Linkage Group LG05"/>
</dbReference>
<proteinExistence type="predicted"/>
<accession>A0ACB8F286</accession>